<accession>A0A6C0J4V4</accession>
<proteinExistence type="predicted"/>
<dbReference type="EMBL" id="MN740295">
    <property type="protein sequence ID" value="QHT98673.1"/>
    <property type="molecule type" value="Genomic_DNA"/>
</dbReference>
<protein>
    <submittedName>
        <fullName evidence="1">Uncharacterized protein</fullName>
    </submittedName>
</protein>
<dbReference type="AlphaFoldDB" id="A0A6C0J4V4"/>
<evidence type="ECO:0000313" key="1">
    <source>
        <dbReference type="EMBL" id="QHT98673.1"/>
    </source>
</evidence>
<name>A0A6C0J4V4_9ZZZZ</name>
<reference evidence="1" key="1">
    <citation type="journal article" date="2020" name="Nature">
        <title>Giant virus diversity and host interactions through global metagenomics.</title>
        <authorList>
            <person name="Schulz F."/>
            <person name="Roux S."/>
            <person name="Paez-Espino D."/>
            <person name="Jungbluth S."/>
            <person name="Walsh D.A."/>
            <person name="Denef V.J."/>
            <person name="McMahon K.D."/>
            <person name="Konstantinidis K.T."/>
            <person name="Eloe-Fadrosh E.A."/>
            <person name="Kyrpides N.C."/>
            <person name="Woyke T."/>
        </authorList>
    </citation>
    <scope>NUCLEOTIDE SEQUENCE</scope>
    <source>
        <strain evidence="1">GVMAG-M-3300025676-16</strain>
    </source>
</reference>
<sequence length="66" mass="7791">MMGHVKVNPRFLHPYEINKSEEEAARYAKSFIRANKYDLKPIEQFVRTTTQSNKILKNRLDILLGK</sequence>
<organism evidence="1">
    <name type="scientific">viral metagenome</name>
    <dbReference type="NCBI Taxonomy" id="1070528"/>
    <lineage>
        <taxon>unclassified sequences</taxon>
        <taxon>metagenomes</taxon>
        <taxon>organismal metagenomes</taxon>
    </lineage>
</organism>